<comment type="subcellular location">
    <subcellularLocation>
        <location evidence="1">Membrane</location>
    </subcellularLocation>
</comment>
<dbReference type="SUPFAM" id="SSF54843">
    <property type="entry name" value="Ribosomal protein L22"/>
    <property type="match status" value="1"/>
</dbReference>
<comment type="similarity">
    <text evidence="2 8">Belongs to the universal ribosomal protein uL22 family.</text>
</comment>
<keyword evidence="9" id="KW-1133">Transmembrane helix</keyword>
<dbReference type="PROSITE" id="PS50835">
    <property type="entry name" value="IG_LIKE"/>
    <property type="match status" value="1"/>
</dbReference>
<dbReference type="InterPro" id="IPR001063">
    <property type="entry name" value="Ribosomal_uL22"/>
</dbReference>
<dbReference type="InterPro" id="IPR003599">
    <property type="entry name" value="Ig_sub"/>
</dbReference>
<evidence type="ECO:0000256" key="4">
    <source>
        <dbReference type="ARBA" id="ARBA00022980"/>
    </source>
</evidence>
<dbReference type="InterPro" id="IPR007110">
    <property type="entry name" value="Ig-like_dom"/>
</dbReference>
<evidence type="ECO:0000256" key="2">
    <source>
        <dbReference type="ARBA" id="ARBA00009451"/>
    </source>
</evidence>
<dbReference type="Pfam" id="PF00237">
    <property type="entry name" value="Ribosomal_L22"/>
    <property type="match status" value="1"/>
</dbReference>
<evidence type="ECO:0000256" key="6">
    <source>
        <dbReference type="ARBA" id="ARBA00023180"/>
    </source>
</evidence>
<feature type="domain" description="Ig-like" evidence="10">
    <location>
        <begin position="278"/>
        <end position="356"/>
    </location>
</feature>
<dbReference type="InterPro" id="IPR013783">
    <property type="entry name" value="Ig-like_fold"/>
</dbReference>
<keyword evidence="7 8" id="KW-0687">Ribonucleoprotein</keyword>
<dbReference type="InterPro" id="IPR024303">
    <property type="entry name" value="NK_rcpt_2B4_Ig_dom"/>
</dbReference>
<dbReference type="GO" id="GO:1990904">
    <property type="term" value="C:ribonucleoprotein complex"/>
    <property type="evidence" value="ECO:0007669"/>
    <property type="project" value="UniProtKB-KW"/>
</dbReference>
<dbReference type="Proteomes" id="UP000245340">
    <property type="component" value="Unplaced"/>
</dbReference>
<evidence type="ECO:0000256" key="8">
    <source>
        <dbReference type="RuleBase" id="RU004005"/>
    </source>
</evidence>
<evidence type="ECO:0000256" key="1">
    <source>
        <dbReference type="ARBA" id="ARBA00004370"/>
    </source>
</evidence>
<sequence>MQIRKATKYLKDVTLQKQCVLHFAAAMVELGVNNAELKGLDVDSLVIEHIQVNKAPKMWRRTYRAHVQRFTVAHTAGGVEDWGGLELNAQVRWERGYGVGLRPESGVWSPGSRYFYAVPQPDIYKLAAQESQWWSSSPNLQAQEPGDPIVSGESFGCWAPLPSLRRLSLSLTDHLEHPVTAISGSNVSLQISSFPANYKQLTWLYTTNQKILEWESNRTSFFKSKFKDRVRLNQSHALCIYNVQKEDSSTYILRMLDESGTEKDWHISLEVHDPVPKPDIEIRKTQKVNNGCHLQLSCMIPNQSINYTWYGDLGPFSTGLQNFVLEITVEPQNYSKFYTCQASNPVSSKNDTVYFTLPCKLARSSGVAWIATWLMVMVPIVPGLIWT</sequence>
<name>A0A9B0LWE1_ODORO</name>
<keyword evidence="3" id="KW-0732">Signal</keyword>
<dbReference type="InterPro" id="IPR036394">
    <property type="entry name" value="Ribosomal_uL22_sf"/>
</dbReference>
<proteinExistence type="inferred from homology"/>
<dbReference type="AlphaFoldDB" id="A0A9B0LWE1"/>
<dbReference type="SUPFAM" id="SSF48726">
    <property type="entry name" value="Immunoglobulin"/>
    <property type="match status" value="2"/>
</dbReference>
<dbReference type="GO" id="GO:0003735">
    <property type="term" value="F:structural constituent of ribosome"/>
    <property type="evidence" value="ECO:0007669"/>
    <property type="project" value="InterPro"/>
</dbReference>
<accession>A0A9B0LWE1</accession>
<keyword evidence="9" id="KW-0812">Transmembrane</keyword>
<evidence type="ECO:0000256" key="3">
    <source>
        <dbReference type="ARBA" id="ARBA00022729"/>
    </source>
</evidence>
<dbReference type="Gene3D" id="3.90.470.10">
    <property type="entry name" value="Ribosomal protein L22/L17"/>
    <property type="match status" value="1"/>
</dbReference>
<dbReference type="CDD" id="cd05775">
    <property type="entry name" value="IgV_CD2_like_N"/>
    <property type="match status" value="1"/>
</dbReference>
<evidence type="ECO:0000313" key="11">
    <source>
        <dbReference type="Proteomes" id="UP000245340"/>
    </source>
</evidence>
<gene>
    <name evidence="12" type="primary">CD48</name>
</gene>
<dbReference type="PANTHER" id="PTHR12080:SF134">
    <property type="entry name" value="CD48 ANTIGEN"/>
    <property type="match status" value="1"/>
</dbReference>
<evidence type="ECO:0000313" key="12">
    <source>
        <dbReference type="RefSeq" id="XP_004407984.1"/>
    </source>
</evidence>
<keyword evidence="6" id="KW-0325">Glycoprotein</keyword>
<dbReference type="Pfam" id="PF13895">
    <property type="entry name" value="Ig_2"/>
    <property type="match status" value="1"/>
</dbReference>
<dbReference type="PANTHER" id="PTHR12080">
    <property type="entry name" value="SIGNALING LYMPHOCYTIC ACTIVATION MOLECULE"/>
    <property type="match status" value="1"/>
</dbReference>
<keyword evidence="11" id="KW-1185">Reference proteome</keyword>
<dbReference type="Pfam" id="PF11465">
    <property type="entry name" value="Receptor_2B4"/>
    <property type="match status" value="1"/>
</dbReference>
<reference evidence="12" key="1">
    <citation type="submission" date="2025-08" db="UniProtKB">
        <authorList>
            <consortium name="RefSeq"/>
        </authorList>
    </citation>
    <scope>IDENTIFICATION</scope>
</reference>
<protein>
    <submittedName>
        <fullName evidence="12">CD48 antigen</fullName>
    </submittedName>
</protein>
<keyword evidence="5 9" id="KW-0472">Membrane</keyword>
<evidence type="ECO:0000256" key="7">
    <source>
        <dbReference type="ARBA" id="ARBA00023274"/>
    </source>
</evidence>
<dbReference type="GO" id="GO:0005840">
    <property type="term" value="C:ribosome"/>
    <property type="evidence" value="ECO:0007669"/>
    <property type="project" value="UniProtKB-KW"/>
</dbReference>
<evidence type="ECO:0000256" key="9">
    <source>
        <dbReference type="SAM" id="Phobius"/>
    </source>
</evidence>
<evidence type="ECO:0000259" key="10">
    <source>
        <dbReference type="PROSITE" id="PS50835"/>
    </source>
</evidence>
<dbReference type="Gene3D" id="2.60.40.10">
    <property type="entry name" value="Immunoglobulins"/>
    <property type="match status" value="2"/>
</dbReference>
<evidence type="ECO:0000256" key="5">
    <source>
        <dbReference type="ARBA" id="ARBA00023136"/>
    </source>
</evidence>
<dbReference type="RefSeq" id="XP_004407984.1">
    <property type="nucleotide sequence ID" value="XM_004407927.1"/>
</dbReference>
<organism evidence="11 12">
    <name type="scientific">Odobenus rosmarus divergens</name>
    <name type="common">Pacific walrus</name>
    <dbReference type="NCBI Taxonomy" id="9708"/>
    <lineage>
        <taxon>Eukaryota</taxon>
        <taxon>Metazoa</taxon>
        <taxon>Chordata</taxon>
        <taxon>Craniata</taxon>
        <taxon>Vertebrata</taxon>
        <taxon>Euteleostomi</taxon>
        <taxon>Mammalia</taxon>
        <taxon>Eutheria</taxon>
        <taxon>Laurasiatheria</taxon>
        <taxon>Carnivora</taxon>
        <taxon>Caniformia</taxon>
        <taxon>Pinnipedia</taxon>
        <taxon>Odobenidae</taxon>
        <taxon>Odobenus</taxon>
    </lineage>
</organism>
<dbReference type="InterPro" id="IPR036179">
    <property type="entry name" value="Ig-like_dom_sf"/>
</dbReference>
<dbReference type="InterPro" id="IPR015631">
    <property type="entry name" value="CD2/SLAM_rcpt"/>
</dbReference>
<feature type="transmembrane region" description="Helical" evidence="9">
    <location>
        <begin position="366"/>
        <end position="386"/>
    </location>
</feature>
<dbReference type="GO" id="GO:0006412">
    <property type="term" value="P:translation"/>
    <property type="evidence" value="ECO:0007669"/>
    <property type="project" value="InterPro"/>
</dbReference>
<keyword evidence="4 8" id="KW-0689">Ribosomal protein</keyword>
<dbReference type="GO" id="GO:0016020">
    <property type="term" value="C:membrane"/>
    <property type="evidence" value="ECO:0007669"/>
    <property type="project" value="UniProtKB-SubCell"/>
</dbReference>
<dbReference type="SMART" id="SM00409">
    <property type="entry name" value="IG"/>
    <property type="match status" value="2"/>
</dbReference>